<feature type="transmembrane region" description="Helical" evidence="6">
    <location>
        <begin position="117"/>
        <end position="140"/>
    </location>
</feature>
<name>A0A2S4M2Z8_9HYPH</name>
<evidence type="ECO:0000313" key="8">
    <source>
        <dbReference type="EMBL" id="POR48959.1"/>
    </source>
</evidence>
<keyword evidence="9" id="KW-1185">Reference proteome</keyword>
<dbReference type="PANTHER" id="PTHR11814">
    <property type="entry name" value="SULFATE TRANSPORTER"/>
    <property type="match status" value="1"/>
</dbReference>
<comment type="subcellular location">
    <subcellularLocation>
        <location evidence="1">Membrane</location>
        <topology evidence="1">Multi-pass membrane protein</topology>
    </subcellularLocation>
</comment>
<feature type="transmembrane region" description="Helical" evidence="6">
    <location>
        <begin position="147"/>
        <end position="167"/>
    </location>
</feature>
<evidence type="ECO:0000256" key="4">
    <source>
        <dbReference type="ARBA" id="ARBA00023136"/>
    </source>
</evidence>
<evidence type="ECO:0000259" key="7">
    <source>
        <dbReference type="PROSITE" id="PS50801"/>
    </source>
</evidence>
<dbReference type="Pfam" id="PF01740">
    <property type="entry name" value="STAS"/>
    <property type="match status" value="1"/>
</dbReference>
<reference evidence="8 9" key="1">
    <citation type="submission" date="2018-01" db="EMBL/GenBank/DDBJ databases">
        <title>Genomic Encyclopedia of Type Strains, Phase III (KMG-III): the genomes of soil and plant-associated and newly described type strains.</title>
        <authorList>
            <person name="Whitman W."/>
        </authorList>
    </citation>
    <scope>NUCLEOTIDE SEQUENCE [LARGE SCALE GENOMIC DNA]</scope>
    <source>
        <strain evidence="8 9">1131</strain>
    </source>
</reference>
<feature type="transmembrane region" description="Helical" evidence="6">
    <location>
        <begin position="91"/>
        <end position="111"/>
    </location>
</feature>
<dbReference type="SUPFAM" id="SSF52091">
    <property type="entry name" value="SpoIIaa-like"/>
    <property type="match status" value="1"/>
</dbReference>
<protein>
    <submittedName>
        <fullName evidence="8">MFS superfamily sulfate permease-like transporter</fullName>
    </submittedName>
</protein>
<feature type="transmembrane region" description="Helical" evidence="6">
    <location>
        <begin position="392"/>
        <end position="420"/>
    </location>
</feature>
<dbReference type="Pfam" id="PF00916">
    <property type="entry name" value="Sulfate_transp"/>
    <property type="match status" value="1"/>
</dbReference>
<dbReference type="GO" id="GO:0055085">
    <property type="term" value="P:transmembrane transport"/>
    <property type="evidence" value="ECO:0007669"/>
    <property type="project" value="InterPro"/>
</dbReference>
<dbReference type="CDD" id="cd07042">
    <property type="entry name" value="STAS_SulP_like_sulfate_transporter"/>
    <property type="match status" value="1"/>
</dbReference>
<comment type="caution">
    <text evidence="8">The sequence shown here is derived from an EMBL/GenBank/DDBJ whole genome shotgun (WGS) entry which is preliminary data.</text>
</comment>
<feature type="domain" description="STAS" evidence="7">
    <location>
        <begin position="448"/>
        <end position="562"/>
    </location>
</feature>
<feature type="transmembrane region" description="Helical" evidence="6">
    <location>
        <begin position="217"/>
        <end position="243"/>
    </location>
</feature>
<dbReference type="InterPro" id="IPR001902">
    <property type="entry name" value="SLC26A/SulP_fam"/>
</dbReference>
<organism evidence="8 9">
    <name type="scientific">Bosea psychrotolerans</name>
    <dbReference type="NCBI Taxonomy" id="1871628"/>
    <lineage>
        <taxon>Bacteria</taxon>
        <taxon>Pseudomonadati</taxon>
        <taxon>Pseudomonadota</taxon>
        <taxon>Alphaproteobacteria</taxon>
        <taxon>Hyphomicrobiales</taxon>
        <taxon>Boseaceae</taxon>
        <taxon>Bosea</taxon>
    </lineage>
</organism>
<feature type="transmembrane region" description="Helical" evidence="6">
    <location>
        <begin position="187"/>
        <end position="205"/>
    </location>
</feature>
<accession>A0A2S4M2Z8</accession>
<dbReference type="InterPro" id="IPR002645">
    <property type="entry name" value="STAS_dom"/>
</dbReference>
<evidence type="ECO:0000256" key="3">
    <source>
        <dbReference type="ARBA" id="ARBA00022989"/>
    </source>
</evidence>
<sequence length="568" mass="58306">MAMPQLPISPGSERSIAAEPAPGVGASRFPGLGRDIVAGLTLAAITIPEQMATARLGGFEPQIGFFAFVAATLGFAVFGASRLLTVGADSTITPIFAGALAALAGSGGNLGHTAPTLALLVGVLLLLSGVLRLGWIAALLSTPVITGFLAGVSIHILVSQLPGLFGLPGGSHKLVSQVQEIYAQRGAINPVSTAIGLSVLAIMLVCERITARLPGALIALGLATMAVMLFRLEARGVAVLGVLPEGLPPRFSPDLGWEDFRQLLPLALIISLVVMMQTATVSRSFRDPDGREANVDRDFLGLGAANLLAGLAGAFPVNASPPRTAVVVESGGGSQLGALTAAALVLALALAGGALLAHVPEAALAGVLLCVAQRIFRLSTILTIARQAPAEFALILCTAFAIILLPIETGVAIGVGLSLIHGVWMTTRSQPIEFSKIAGTTIWWPPGEGGETEPVPDVLVVAFQAPLLFANAQSFQHGMLDLLERQRPALLVLEAGGIAAIDYTAAQSLLALAGVCRDRGIAFAIARVESVRARQALQQFGVVAAIGQDHLFHSVDEAVGALRPGASV</sequence>
<dbReference type="Gene3D" id="3.30.750.24">
    <property type="entry name" value="STAS domain"/>
    <property type="match status" value="1"/>
</dbReference>
<feature type="transmembrane region" description="Helical" evidence="6">
    <location>
        <begin position="263"/>
        <end position="279"/>
    </location>
</feature>
<proteinExistence type="predicted"/>
<evidence type="ECO:0000256" key="5">
    <source>
        <dbReference type="SAM" id="MobiDB-lite"/>
    </source>
</evidence>
<evidence type="ECO:0000313" key="9">
    <source>
        <dbReference type="Proteomes" id="UP000236919"/>
    </source>
</evidence>
<evidence type="ECO:0000256" key="6">
    <source>
        <dbReference type="SAM" id="Phobius"/>
    </source>
</evidence>
<dbReference type="InterPro" id="IPR011547">
    <property type="entry name" value="SLC26A/SulP_dom"/>
</dbReference>
<keyword evidence="2 6" id="KW-0812">Transmembrane</keyword>
<dbReference type="AlphaFoldDB" id="A0A2S4M2Z8"/>
<gene>
    <name evidence="8" type="ORF">CYD53_11390</name>
</gene>
<feature type="transmembrane region" description="Helical" evidence="6">
    <location>
        <begin position="299"/>
        <end position="317"/>
    </location>
</feature>
<feature type="region of interest" description="Disordered" evidence="5">
    <location>
        <begin position="1"/>
        <end position="20"/>
    </location>
</feature>
<dbReference type="EMBL" id="PQFZ01000013">
    <property type="protein sequence ID" value="POR48959.1"/>
    <property type="molecule type" value="Genomic_DNA"/>
</dbReference>
<dbReference type="InterPro" id="IPR036513">
    <property type="entry name" value="STAS_dom_sf"/>
</dbReference>
<feature type="transmembrane region" description="Helical" evidence="6">
    <location>
        <begin position="63"/>
        <end position="84"/>
    </location>
</feature>
<evidence type="ECO:0000256" key="1">
    <source>
        <dbReference type="ARBA" id="ARBA00004141"/>
    </source>
</evidence>
<dbReference type="GO" id="GO:0016020">
    <property type="term" value="C:membrane"/>
    <property type="evidence" value="ECO:0007669"/>
    <property type="project" value="UniProtKB-SubCell"/>
</dbReference>
<dbReference type="Proteomes" id="UP000236919">
    <property type="component" value="Unassembled WGS sequence"/>
</dbReference>
<keyword evidence="4 6" id="KW-0472">Membrane</keyword>
<dbReference type="PROSITE" id="PS50801">
    <property type="entry name" value="STAS"/>
    <property type="match status" value="1"/>
</dbReference>
<evidence type="ECO:0000256" key="2">
    <source>
        <dbReference type="ARBA" id="ARBA00022692"/>
    </source>
</evidence>
<keyword evidence="3 6" id="KW-1133">Transmembrane helix</keyword>
<feature type="transmembrane region" description="Helical" evidence="6">
    <location>
        <begin position="337"/>
        <end position="357"/>
    </location>
</feature>